<keyword evidence="3" id="KW-1185">Reference proteome</keyword>
<gene>
    <name evidence="2" type="ORF">M6B38_178360</name>
</gene>
<feature type="region of interest" description="Disordered" evidence="1">
    <location>
        <begin position="21"/>
        <end position="106"/>
    </location>
</feature>
<evidence type="ECO:0000313" key="2">
    <source>
        <dbReference type="EMBL" id="KAJ6805886.1"/>
    </source>
</evidence>
<sequence length="156" mass="16552">MNPTALSLTSSVLLLLEENKTSSLSRAESGPLNNFSTPAPPKRGSLPSLFSFPAPSSRSPSSSPIPAASGLTFKNRNTTNPRTATTRPGTTKDQPHPCPSNAEATKEPKMFPTEVCAFQTPMTSPLLLLPHQFPTTATTEGQPEDWNSPASDCTAK</sequence>
<dbReference type="Proteomes" id="UP001140949">
    <property type="component" value="Unassembled WGS sequence"/>
</dbReference>
<reference evidence="2" key="1">
    <citation type="journal article" date="2023" name="GigaByte">
        <title>Genome assembly of the bearded iris, Iris pallida Lam.</title>
        <authorList>
            <person name="Bruccoleri R.E."/>
            <person name="Oakeley E.J."/>
            <person name="Faust A.M.E."/>
            <person name="Altorfer M."/>
            <person name="Dessus-Babus S."/>
            <person name="Burckhardt D."/>
            <person name="Oertli M."/>
            <person name="Naumann U."/>
            <person name="Petersen F."/>
            <person name="Wong J."/>
        </authorList>
    </citation>
    <scope>NUCLEOTIDE SEQUENCE</scope>
    <source>
        <strain evidence="2">GSM-AAB239-AS_SAM_17_03QT</strain>
    </source>
</reference>
<evidence type="ECO:0000256" key="1">
    <source>
        <dbReference type="SAM" id="MobiDB-lite"/>
    </source>
</evidence>
<feature type="compositionally biased region" description="Low complexity" evidence="1">
    <location>
        <begin position="45"/>
        <end position="91"/>
    </location>
</feature>
<feature type="region of interest" description="Disordered" evidence="1">
    <location>
        <begin position="131"/>
        <end position="156"/>
    </location>
</feature>
<name>A0AAX6EP93_IRIPA</name>
<dbReference type="EMBL" id="JANAVB010035219">
    <property type="protein sequence ID" value="KAJ6805886.1"/>
    <property type="molecule type" value="Genomic_DNA"/>
</dbReference>
<feature type="compositionally biased region" description="Polar residues" evidence="1">
    <location>
        <begin position="21"/>
        <end position="37"/>
    </location>
</feature>
<proteinExistence type="predicted"/>
<comment type="caution">
    <text evidence="2">The sequence shown here is derived from an EMBL/GenBank/DDBJ whole genome shotgun (WGS) entry which is preliminary data.</text>
</comment>
<reference evidence="2" key="2">
    <citation type="submission" date="2023-04" db="EMBL/GenBank/DDBJ databases">
        <authorList>
            <person name="Bruccoleri R.E."/>
            <person name="Oakeley E.J."/>
            <person name="Faust A.-M."/>
            <person name="Dessus-Babus S."/>
            <person name="Altorfer M."/>
            <person name="Burckhardt D."/>
            <person name="Oertli M."/>
            <person name="Naumann U."/>
            <person name="Petersen F."/>
            <person name="Wong J."/>
        </authorList>
    </citation>
    <scope>NUCLEOTIDE SEQUENCE</scope>
    <source>
        <strain evidence="2">GSM-AAB239-AS_SAM_17_03QT</strain>
        <tissue evidence="2">Leaf</tissue>
    </source>
</reference>
<accession>A0AAX6EP93</accession>
<evidence type="ECO:0000313" key="3">
    <source>
        <dbReference type="Proteomes" id="UP001140949"/>
    </source>
</evidence>
<dbReference type="AlphaFoldDB" id="A0AAX6EP93"/>
<organism evidence="2 3">
    <name type="scientific">Iris pallida</name>
    <name type="common">Sweet iris</name>
    <dbReference type="NCBI Taxonomy" id="29817"/>
    <lineage>
        <taxon>Eukaryota</taxon>
        <taxon>Viridiplantae</taxon>
        <taxon>Streptophyta</taxon>
        <taxon>Embryophyta</taxon>
        <taxon>Tracheophyta</taxon>
        <taxon>Spermatophyta</taxon>
        <taxon>Magnoliopsida</taxon>
        <taxon>Liliopsida</taxon>
        <taxon>Asparagales</taxon>
        <taxon>Iridaceae</taxon>
        <taxon>Iridoideae</taxon>
        <taxon>Irideae</taxon>
        <taxon>Iris</taxon>
    </lineage>
</organism>
<protein>
    <submittedName>
        <fullName evidence="2">Glycerol-3-phosphate transporter 1</fullName>
    </submittedName>
</protein>